<evidence type="ECO:0000313" key="3">
    <source>
        <dbReference type="Proteomes" id="UP001201812"/>
    </source>
</evidence>
<accession>A0AAD4QZF2</accession>
<protein>
    <submittedName>
        <fullName evidence="2">Uncharacterized protein</fullName>
    </submittedName>
</protein>
<dbReference type="EMBL" id="JAKKPZ010000168">
    <property type="protein sequence ID" value="KAI1699756.1"/>
    <property type="molecule type" value="Genomic_DNA"/>
</dbReference>
<organism evidence="2 3">
    <name type="scientific">Ditylenchus destructor</name>
    <dbReference type="NCBI Taxonomy" id="166010"/>
    <lineage>
        <taxon>Eukaryota</taxon>
        <taxon>Metazoa</taxon>
        <taxon>Ecdysozoa</taxon>
        <taxon>Nematoda</taxon>
        <taxon>Chromadorea</taxon>
        <taxon>Rhabditida</taxon>
        <taxon>Tylenchina</taxon>
        <taxon>Tylenchomorpha</taxon>
        <taxon>Sphaerularioidea</taxon>
        <taxon>Anguinidae</taxon>
        <taxon>Anguininae</taxon>
        <taxon>Ditylenchus</taxon>
    </lineage>
</organism>
<comment type="caution">
    <text evidence="2">The sequence shown here is derived from an EMBL/GenBank/DDBJ whole genome shotgun (WGS) entry which is preliminary data.</text>
</comment>
<keyword evidence="1" id="KW-0472">Membrane</keyword>
<feature type="transmembrane region" description="Helical" evidence="1">
    <location>
        <begin position="12"/>
        <end position="31"/>
    </location>
</feature>
<feature type="transmembrane region" description="Helical" evidence="1">
    <location>
        <begin position="63"/>
        <end position="84"/>
    </location>
</feature>
<dbReference type="Proteomes" id="UP001201812">
    <property type="component" value="Unassembled WGS sequence"/>
</dbReference>
<keyword evidence="1" id="KW-1133">Transmembrane helix</keyword>
<evidence type="ECO:0000313" key="2">
    <source>
        <dbReference type="EMBL" id="KAI1699756.1"/>
    </source>
</evidence>
<feature type="transmembrane region" description="Helical" evidence="1">
    <location>
        <begin position="38"/>
        <end position="57"/>
    </location>
</feature>
<gene>
    <name evidence="2" type="ORF">DdX_17140</name>
</gene>
<sequence length="202" mass="22944">MCYFIVTGTLPLVNFFLALERCLIIQLVNGFTKRKKNVLFVANLIGSPGVSLIIYLYDPGHVGHIMWWFKMAVGFLNTFVCIFLMWKIRTKTASVNDSIVRKTALFELCLEFLPNLISFLVYKDLFELGNLAPYTALQIASQCLNSAICGIIYYKSLCGKQRIHPARVILPWLAQVQVQRRRVPPNISSAPNHSSIRLTNSM</sequence>
<keyword evidence="1" id="KW-0812">Transmembrane</keyword>
<name>A0AAD4QZF2_9BILA</name>
<reference evidence="2" key="1">
    <citation type="submission" date="2022-01" db="EMBL/GenBank/DDBJ databases">
        <title>Genome Sequence Resource for Two Populations of Ditylenchus destructor, the Migratory Endoparasitic Phytonematode.</title>
        <authorList>
            <person name="Zhang H."/>
            <person name="Lin R."/>
            <person name="Xie B."/>
        </authorList>
    </citation>
    <scope>NUCLEOTIDE SEQUENCE</scope>
    <source>
        <strain evidence="2">BazhouSP</strain>
    </source>
</reference>
<evidence type="ECO:0000256" key="1">
    <source>
        <dbReference type="SAM" id="Phobius"/>
    </source>
</evidence>
<keyword evidence="3" id="KW-1185">Reference proteome</keyword>
<proteinExistence type="predicted"/>
<dbReference type="AlphaFoldDB" id="A0AAD4QZF2"/>